<feature type="compositionally biased region" description="Low complexity" evidence="1">
    <location>
        <begin position="65"/>
        <end position="77"/>
    </location>
</feature>
<dbReference type="Proteomes" id="UP000887568">
    <property type="component" value="Unplaced"/>
</dbReference>
<accession>A0A914ALT5</accession>
<dbReference type="EnsemblMetazoa" id="XM_038209052.1">
    <property type="protein sequence ID" value="XP_038064980.1"/>
    <property type="gene ID" value="LOC119735357"/>
</dbReference>
<protein>
    <submittedName>
        <fullName evidence="2">Uncharacterized protein</fullName>
    </submittedName>
</protein>
<dbReference type="AlphaFoldDB" id="A0A914ALT5"/>
<dbReference type="RefSeq" id="XP_038064980.1">
    <property type="nucleotide sequence ID" value="XM_038209052.1"/>
</dbReference>
<feature type="region of interest" description="Disordered" evidence="1">
    <location>
        <begin position="26"/>
        <end position="200"/>
    </location>
</feature>
<feature type="compositionally biased region" description="Polar residues" evidence="1">
    <location>
        <begin position="186"/>
        <end position="198"/>
    </location>
</feature>
<feature type="compositionally biased region" description="Low complexity" evidence="1">
    <location>
        <begin position="95"/>
        <end position="109"/>
    </location>
</feature>
<name>A0A914ALT5_PATMI</name>
<feature type="compositionally biased region" description="Low complexity" evidence="1">
    <location>
        <begin position="146"/>
        <end position="160"/>
    </location>
</feature>
<reference evidence="2" key="1">
    <citation type="submission" date="2022-11" db="UniProtKB">
        <authorList>
            <consortium name="EnsemblMetazoa"/>
        </authorList>
    </citation>
    <scope>IDENTIFICATION</scope>
</reference>
<dbReference type="OrthoDB" id="10504243at2759"/>
<proteinExistence type="predicted"/>
<feature type="compositionally biased region" description="Polar residues" evidence="1">
    <location>
        <begin position="46"/>
        <end position="59"/>
    </location>
</feature>
<organism evidence="2 3">
    <name type="scientific">Patiria miniata</name>
    <name type="common">Bat star</name>
    <name type="synonym">Asterina miniata</name>
    <dbReference type="NCBI Taxonomy" id="46514"/>
    <lineage>
        <taxon>Eukaryota</taxon>
        <taxon>Metazoa</taxon>
        <taxon>Echinodermata</taxon>
        <taxon>Eleutherozoa</taxon>
        <taxon>Asterozoa</taxon>
        <taxon>Asteroidea</taxon>
        <taxon>Valvatacea</taxon>
        <taxon>Valvatida</taxon>
        <taxon>Asterinidae</taxon>
        <taxon>Patiria</taxon>
    </lineage>
</organism>
<evidence type="ECO:0000313" key="3">
    <source>
        <dbReference type="Proteomes" id="UP000887568"/>
    </source>
</evidence>
<evidence type="ECO:0000256" key="1">
    <source>
        <dbReference type="SAM" id="MobiDB-lite"/>
    </source>
</evidence>
<evidence type="ECO:0000313" key="2">
    <source>
        <dbReference type="EnsemblMetazoa" id="XP_038064980.1"/>
    </source>
</evidence>
<sequence length="326" mass="36190">MEFKVADGNNCEACPVKKRKLDACDNLSDDMAPSLSNKQSVREIAASSSPPGSQDQLSPSLRHGSSQPSSQPSQLPLKNCQKCSPVNKTKKHKSQGSLPSLSQLKQLPSEETQSGSSPRKLRPVKTRPSAPRSWKSTSPPKASACRQSRPSPQSSRSLPSEDPEPTPRVPYASVALPDFPGLTRPSPHTSGMVSSVREQSQRITEDIKTIEEHCRYLYSEDPQSENKPVLPVRFAYLGDQASETSLIVAMIESILKKMRRVMRSVILLREHLVRSDVSGADMMDEVHTEYKKNARGMKMIQECVLGTRRSLDDFFDFYSNKDSKCT</sequence>
<dbReference type="GeneID" id="119735357"/>
<keyword evidence="3" id="KW-1185">Reference proteome</keyword>